<evidence type="ECO:0000313" key="3">
    <source>
        <dbReference type="Proteomes" id="UP000030854"/>
    </source>
</evidence>
<dbReference type="PANTHER" id="PTHR48100:SF1">
    <property type="entry name" value="HISTIDINE PHOSPHATASE FAMILY PROTEIN-RELATED"/>
    <property type="match status" value="1"/>
</dbReference>
<keyword evidence="1" id="KW-0472">Membrane</keyword>
<dbReference type="InterPro" id="IPR013078">
    <property type="entry name" value="His_Pase_superF_clade-1"/>
</dbReference>
<protein>
    <submittedName>
        <fullName evidence="2">Putative phosphoglycerate mutase family protein</fullName>
    </submittedName>
</protein>
<reference evidence="2 3" key="1">
    <citation type="journal article" date="2014" name="BMC Genomics">
        <title>Adaptive genomic structural variation in the grape powdery mildew pathogen, Erysiphe necator.</title>
        <authorList>
            <person name="Jones L."/>
            <person name="Riaz S."/>
            <person name="Morales-Cruz A."/>
            <person name="Amrine K.C."/>
            <person name="McGuire B."/>
            <person name="Gubler W.D."/>
            <person name="Walker M.A."/>
            <person name="Cantu D."/>
        </authorList>
    </citation>
    <scope>NUCLEOTIDE SEQUENCE [LARGE SCALE GENOMIC DNA]</scope>
    <source>
        <strain evidence="3">c</strain>
    </source>
</reference>
<dbReference type="InterPro" id="IPR050275">
    <property type="entry name" value="PGM_Phosphatase"/>
</dbReference>
<dbReference type="GO" id="GO:0016791">
    <property type="term" value="F:phosphatase activity"/>
    <property type="evidence" value="ECO:0007669"/>
    <property type="project" value="TreeGrafter"/>
</dbReference>
<evidence type="ECO:0000313" key="2">
    <source>
        <dbReference type="EMBL" id="KHJ32340.1"/>
    </source>
</evidence>
<keyword evidence="1" id="KW-1133">Transmembrane helix</keyword>
<comment type="caution">
    <text evidence="2">The sequence shown here is derived from an EMBL/GenBank/DDBJ whole genome shotgun (WGS) entry which is preliminary data.</text>
</comment>
<feature type="transmembrane region" description="Helical" evidence="1">
    <location>
        <begin position="20"/>
        <end position="40"/>
    </location>
</feature>
<dbReference type="OMA" id="RETFDCH"/>
<organism evidence="2 3">
    <name type="scientific">Uncinula necator</name>
    <name type="common">Grape powdery mildew</name>
    <dbReference type="NCBI Taxonomy" id="52586"/>
    <lineage>
        <taxon>Eukaryota</taxon>
        <taxon>Fungi</taxon>
        <taxon>Dikarya</taxon>
        <taxon>Ascomycota</taxon>
        <taxon>Pezizomycotina</taxon>
        <taxon>Leotiomycetes</taxon>
        <taxon>Erysiphales</taxon>
        <taxon>Erysiphaceae</taxon>
        <taxon>Erysiphe</taxon>
    </lineage>
</organism>
<keyword evidence="1" id="KW-0812">Transmembrane</keyword>
<dbReference type="Proteomes" id="UP000030854">
    <property type="component" value="Unassembled WGS sequence"/>
</dbReference>
<dbReference type="InterPro" id="IPR029033">
    <property type="entry name" value="His_PPase_superfam"/>
</dbReference>
<proteinExistence type="predicted"/>
<accession>A0A0B1P4U8</accession>
<dbReference type="Pfam" id="PF00300">
    <property type="entry name" value="His_Phos_1"/>
    <property type="match status" value="1"/>
</dbReference>
<dbReference type="SUPFAM" id="SSF53254">
    <property type="entry name" value="Phosphoglycerate mutase-like"/>
    <property type="match status" value="1"/>
</dbReference>
<dbReference type="EMBL" id="JNVN01002160">
    <property type="protein sequence ID" value="KHJ32340.1"/>
    <property type="molecule type" value="Genomic_DNA"/>
</dbReference>
<dbReference type="HOGENOM" id="CLU_039184_0_1_1"/>
<name>A0A0B1P4U8_UNCNE</name>
<dbReference type="SMART" id="SM00855">
    <property type="entry name" value="PGAM"/>
    <property type="match status" value="1"/>
</dbReference>
<dbReference type="CDD" id="cd07040">
    <property type="entry name" value="HP"/>
    <property type="match status" value="1"/>
</dbReference>
<dbReference type="PANTHER" id="PTHR48100">
    <property type="entry name" value="BROAD-SPECIFICITY PHOSPHATASE YOR283W-RELATED"/>
    <property type="match status" value="1"/>
</dbReference>
<dbReference type="GO" id="GO:0005737">
    <property type="term" value="C:cytoplasm"/>
    <property type="evidence" value="ECO:0007669"/>
    <property type="project" value="TreeGrafter"/>
</dbReference>
<gene>
    <name evidence="2" type="ORF">EV44_g2672</name>
</gene>
<evidence type="ECO:0000256" key="1">
    <source>
        <dbReference type="SAM" id="Phobius"/>
    </source>
</evidence>
<keyword evidence="3" id="KW-1185">Reference proteome</keyword>
<dbReference type="Gene3D" id="3.40.50.1240">
    <property type="entry name" value="Phosphoglycerate mutase-like"/>
    <property type="match status" value="1"/>
</dbReference>
<dbReference type="AlphaFoldDB" id="A0A0B1P4U8"/>
<sequence>MTCLYKKIRRATEDNLFNRANVVSITLIAIFITVAFMIMAEGSSGSRTEHLELSTVAGYFQQDDPGTDAASFDFTKNNFGLIKRSYENDALFDPDLKMTQWQRFEAEVFHLNSRSGPNTKYKVLYMGRHGEGYHNIAESFYGTKAWDCYWSRQNGNETMSWLDAELSPLGVSQAQSAHKFWAEMIEVEKIPIPEVYYVSPLLRCQQTAWNTFSGLNLPIDKPFKPVIKELLRECIGAHKCDMRSPKSKIQARYPDWVFENGFSETDKLWSSILRETDEAIDQRTKIVLDDILLNDKHTFISISSHSGQIGSALRVLGHREFKLSTGQAIPVLVKINKISGPSPPVNKAPWFIPEICERPPGIT</sequence>